<evidence type="ECO:0000256" key="1">
    <source>
        <dbReference type="SAM" id="SignalP"/>
    </source>
</evidence>
<gene>
    <name evidence="3" type="primary">LOC113509607</name>
</gene>
<keyword evidence="1" id="KW-0732">Signal</keyword>
<accession>A0A6J1WEC4</accession>
<name>A0A6J1WEC4_GALME</name>
<dbReference type="OrthoDB" id="7423855at2759"/>
<organism evidence="2 3">
    <name type="scientific">Galleria mellonella</name>
    <name type="common">Greater wax moth</name>
    <dbReference type="NCBI Taxonomy" id="7137"/>
    <lineage>
        <taxon>Eukaryota</taxon>
        <taxon>Metazoa</taxon>
        <taxon>Ecdysozoa</taxon>
        <taxon>Arthropoda</taxon>
        <taxon>Hexapoda</taxon>
        <taxon>Insecta</taxon>
        <taxon>Pterygota</taxon>
        <taxon>Neoptera</taxon>
        <taxon>Endopterygota</taxon>
        <taxon>Lepidoptera</taxon>
        <taxon>Glossata</taxon>
        <taxon>Ditrysia</taxon>
        <taxon>Pyraloidea</taxon>
        <taxon>Pyralidae</taxon>
        <taxon>Galleriinae</taxon>
        <taxon>Galleria</taxon>
    </lineage>
</organism>
<dbReference type="InParanoid" id="A0A6J1WEC4"/>
<dbReference type="KEGG" id="gmw:113509607"/>
<feature type="signal peptide" evidence="1">
    <location>
        <begin position="1"/>
        <end position="17"/>
    </location>
</feature>
<dbReference type="PANTHER" id="PTHR33964:SF2">
    <property type="entry name" value="IP09356P"/>
    <property type="match status" value="1"/>
</dbReference>
<dbReference type="Proteomes" id="UP001652740">
    <property type="component" value="Unplaced"/>
</dbReference>
<dbReference type="RefSeq" id="XP_026748769.1">
    <property type="nucleotide sequence ID" value="XM_026892968.3"/>
</dbReference>
<sequence length="222" mass="24420">MILFIISAVFIASGGGAQLSDENCDAGELKVCVELIPRTPVGLPKTKEELDLHCTAYQTGMACMDGWIKRCLPTDGQKLVQQQIGGARALMRFLCTNETALRREFLKEPVCWGRVSPSWSRCVDELQGAVREISEQAQQLTYFNRNAELCCARDAFMMCVAHAGRSCSNSASTLLKRMAWVLAQDVAACSQQPRAYCAASSPPFVTPILTALYGVLLYPPRF</sequence>
<feature type="chain" id="PRO_5026864038" evidence="1">
    <location>
        <begin position="18"/>
        <end position="222"/>
    </location>
</feature>
<reference evidence="3" key="1">
    <citation type="submission" date="2025-08" db="UniProtKB">
        <authorList>
            <consortium name="RefSeq"/>
        </authorList>
    </citation>
    <scope>IDENTIFICATION</scope>
    <source>
        <tissue evidence="3">Whole larvae</tissue>
    </source>
</reference>
<dbReference type="PANTHER" id="PTHR33964">
    <property type="entry name" value="RE45066P-RELATED"/>
    <property type="match status" value="1"/>
</dbReference>
<evidence type="ECO:0000313" key="3">
    <source>
        <dbReference type="RefSeq" id="XP_026748769.1"/>
    </source>
</evidence>
<dbReference type="AlphaFoldDB" id="A0A6J1WEC4"/>
<proteinExistence type="predicted"/>
<keyword evidence="2" id="KW-1185">Reference proteome</keyword>
<protein>
    <submittedName>
        <fullName evidence="3">Uncharacterized protein LOC113509607</fullName>
    </submittedName>
</protein>
<evidence type="ECO:0000313" key="2">
    <source>
        <dbReference type="Proteomes" id="UP001652740"/>
    </source>
</evidence>
<dbReference type="GeneID" id="113509607"/>